<evidence type="ECO:0000313" key="4">
    <source>
        <dbReference type="Proteomes" id="UP000311382"/>
    </source>
</evidence>
<dbReference type="PANTHER" id="PTHR40370">
    <property type="entry name" value="EXPRESSED PROTEIN"/>
    <property type="match status" value="1"/>
</dbReference>
<feature type="domain" description="DUF3074" evidence="2">
    <location>
        <begin position="91"/>
        <end position="280"/>
    </location>
</feature>
<accession>A0A5C5FPI9</accession>
<dbReference type="EMBL" id="SOZI01000134">
    <property type="protein sequence ID" value="TNY18535.1"/>
    <property type="molecule type" value="Genomic_DNA"/>
</dbReference>
<feature type="region of interest" description="Disordered" evidence="1">
    <location>
        <begin position="169"/>
        <end position="204"/>
    </location>
</feature>
<dbReference type="InterPro" id="IPR024500">
    <property type="entry name" value="DUF3074"/>
</dbReference>
<dbReference type="PANTHER" id="PTHR40370:SF1">
    <property type="entry name" value="DUF3074 DOMAIN-CONTAINING PROTEIN"/>
    <property type="match status" value="1"/>
</dbReference>
<dbReference type="SUPFAM" id="SSF55961">
    <property type="entry name" value="Bet v1-like"/>
    <property type="match status" value="1"/>
</dbReference>
<keyword evidence="4" id="KW-1185">Reference proteome</keyword>
<feature type="region of interest" description="Disordered" evidence="1">
    <location>
        <begin position="299"/>
        <end position="322"/>
    </location>
</feature>
<proteinExistence type="predicted"/>
<evidence type="ECO:0000256" key="1">
    <source>
        <dbReference type="SAM" id="MobiDB-lite"/>
    </source>
</evidence>
<reference evidence="3 4" key="1">
    <citation type="submission" date="2019-03" db="EMBL/GenBank/DDBJ databases">
        <title>Rhodosporidium diobovatum UCD-FST 08-225 genome sequencing, assembly, and annotation.</title>
        <authorList>
            <person name="Fakankun I.U."/>
            <person name="Fristensky B."/>
            <person name="Levin D.B."/>
        </authorList>
    </citation>
    <scope>NUCLEOTIDE SEQUENCE [LARGE SCALE GENOMIC DNA]</scope>
    <source>
        <strain evidence="3 4">UCD-FST 08-225</strain>
    </source>
</reference>
<comment type="caution">
    <text evidence="3">The sequence shown here is derived from an EMBL/GenBank/DDBJ whole genome shotgun (WGS) entry which is preliminary data.</text>
</comment>
<feature type="compositionally biased region" description="Basic and acidic residues" evidence="1">
    <location>
        <begin position="175"/>
        <end position="195"/>
    </location>
</feature>
<dbReference type="Proteomes" id="UP000311382">
    <property type="component" value="Unassembled WGS sequence"/>
</dbReference>
<gene>
    <name evidence="3" type="ORF">DMC30DRAFT_422463</name>
</gene>
<evidence type="ECO:0000259" key="2">
    <source>
        <dbReference type="Pfam" id="PF11274"/>
    </source>
</evidence>
<evidence type="ECO:0000313" key="3">
    <source>
        <dbReference type="EMBL" id="TNY18535.1"/>
    </source>
</evidence>
<sequence length="345" mass="37396">MPPITLRYLTLQPTPLADVPDPDDADFERSLAEEGSQLLSHDSWGERKSWHGGVVDTFTLPQGAVTYDPATKGGRSGPSPTGENGEEGILWHKRVSRFKASEHGGYDVWFDAIGKNHIEQEQEYVDNLVDVVDVGKSEGKKACYLKLYKLPFGATDRSFMCHAVLISPDSSSTQKPEKQDDKSASSKKAAPDSGKDGNGGPREFLVFSLPITTPTEPKEGKKYVRGTQATVERVRELEGGEIEWTCASVSTPGGNIPVRLSESKMAQSLADAVPTILTWMAKSHPPGASHIKTGTYTADSPATAQRPANVRHTAQGQNPGGGMGVMAPGRFTLEMFQKEVPLRDF</sequence>
<dbReference type="Pfam" id="PF11274">
    <property type="entry name" value="DUF3074"/>
    <property type="match status" value="1"/>
</dbReference>
<name>A0A5C5FPI9_9BASI</name>
<protein>
    <recommendedName>
        <fullName evidence="2">DUF3074 domain-containing protein</fullName>
    </recommendedName>
</protein>
<dbReference type="AlphaFoldDB" id="A0A5C5FPI9"/>
<dbReference type="OrthoDB" id="6423603at2759"/>
<organism evidence="3 4">
    <name type="scientific">Rhodotorula diobovata</name>
    <dbReference type="NCBI Taxonomy" id="5288"/>
    <lineage>
        <taxon>Eukaryota</taxon>
        <taxon>Fungi</taxon>
        <taxon>Dikarya</taxon>
        <taxon>Basidiomycota</taxon>
        <taxon>Pucciniomycotina</taxon>
        <taxon>Microbotryomycetes</taxon>
        <taxon>Sporidiobolales</taxon>
        <taxon>Sporidiobolaceae</taxon>
        <taxon>Rhodotorula</taxon>
    </lineage>
</organism>
<feature type="region of interest" description="Disordered" evidence="1">
    <location>
        <begin position="66"/>
        <end position="86"/>
    </location>
</feature>